<dbReference type="STRING" id="7998.ENSIPUP00000019429"/>
<keyword evidence="5" id="KW-1185">Reference proteome</keyword>
<evidence type="ECO:0000256" key="2">
    <source>
        <dbReference type="ARBA" id="ARBA00067508"/>
    </source>
</evidence>
<feature type="region of interest" description="Disordered" evidence="3">
    <location>
        <begin position="774"/>
        <end position="825"/>
    </location>
</feature>
<accession>A0A2D0T578</accession>
<feature type="compositionally biased region" description="Basic and acidic residues" evidence="3">
    <location>
        <begin position="804"/>
        <end position="817"/>
    </location>
</feature>
<evidence type="ECO:0000259" key="4">
    <source>
        <dbReference type="PROSITE" id="PS50086"/>
    </source>
</evidence>
<feature type="compositionally biased region" description="Polar residues" evidence="3">
    <location>
        <begin position="737"/>
        <end position="749"/>
    </location>
</feature>
<reference evidence="5" key="1">
    <citation type="journal article" date="2016" name="Nat. Commun.">
        <title>The channel catfish genome sequence provides insights into the evolution of scale formation in teleosts.</title>
        <authorList>
            <person name="Liu Z."/>
            <person name="Liu S."/>
            <person name="Yao J."/>
            <person name="Bao L."/>
            <person name="Zhang J."/>
            <person name="Li Y."/>
            <person name="Jiang C."/>
            <person name="Sun L."/>
            <person name="Wang R."/>
            <person name="Zhang Y."/>
            <person name="Zhou T."/>
            <person name="Zeng Q."/>
            <person name="Fu Q."/>
            <person name="Gao S."/>
            <person name="Li N."/>
            <person name="Koren S."/>
            <person name="Jiang Y."/>
            <person name="Zimin A."/>
            <person name="Xu P."/>
            <person name="Phillippy A.M."/>
            <person name="Geng X."/>
            <person name="Song L."/>
            <person name="Sun F."/>
            <person name="Li C."/>
            <person name="Wang X."/>
            <person name="Chen A."/>
            <person name="Jin Y."/>
            <person name="Yuan Z."/>
            <person name="Yang Y."/>
            <person name="Tan S."/>
            <person name="Peatman E."/>
            <person name="Lu J."/>
            <person name="Qin Z."/>
            <person name="Dunham R."/>
            <person name="Li Z."/>
            <person name="Sonstegard T."/>
            <person name="Feng J."/>
            <person name="Danzmann R.G."/>
            <person name="Schroeder S."/>
            <person name="Scheffler B."/>
            <person name="Duke M.V."/>
            <person name="Ballard L."/>
            <person name="Kucuktas H."/>
            <person name="Kaltenboeck L."/>
            <person name="Liu H."/>
            <person name="Armbruster J."/>
            <person name="Xie Y."/>
            <person name="Kirby M.L."/>
            <person name="Tian Y."/>
            <person name="Flanagan M.E."/>
            <person name="Mu W."/>
            <person name="Waldbieser G.C."/>
        </authorList>
    </citation>
    <scope>NUCLEOTIDE SEQUENCE [LARGE SCALE GENOMIC DNA]</scope>
    <source>
        <strain evidence="5">SDA103</strain>
    </source>
</reference>
<gene>
    <name evidence="6" type="primary">tbc1d30</name>
</gene>
<dbReference type="OrthoDB" id="289721at2759"/>
<dbReference type="Gene3D" id="1.10.8.270">
    <property type="entry name" value="putative rabgap domain of human tbc1 domain family member 14 like domains"/>
    <property type="match status" value="1"/>
</dbReference>
<dbReference type="PANTHER" id="PTHR13399:SF4">
    <property type="entry name" value="TBC1 DOMAIN FAMILY MEMBER 30"/>
    <property type="match status" value="1"/>
</dbReference>
<evidence type="ECO:0000256" key="3">
    <source>
        <dbReference type="SAM" id="MobiDB-lite"/>
    </source>
</evidence>
<evidence type="ECO:0000313" key="5">
    <source>
        <dbReference type="Proteomes" id="UP000221080"/>
    </source>
</evidence>
<dbReference type="GO" id="GO:0005783">
    <property type="term" value="C:endoplasmic reticulum"/>
    <property type="evidence" value="ECO:0007669"/>
    <property type="project" value="TreeGrafter"/>
</dbReference>
<organism evidence="5 6">
    <name type="scientific">Ictalurus punctatus</name>
    <name type="common">Channel catfish</name>
    <name type="synonym">Silurus punctatus</name>
    <dbReference type="NCBI Taxonomy" id="7998"/>
    <lineage>
        <taxon>Eukaryota</taxon>
        <taxon>Metazoa</taxon>
        <taxon>Chordata</taxon>
        <taxon>Craniata</taxon>
        <taxon>Vertebrata</taxon>
        <taxon>Euteleostomi</taxon>
        <taxon>Actinopterygii</taxon>
        <taxon>Neopterygii</taxon>
        <taxon>Teleostei</taxon>
        <taxon>Ostariophysi</taxon>
        <taxon>Siluriformes</taxon>
        <taxon>Ictaluridae</taxon>
        <taxon>Ictalurus</taxon>
    </lineage>
</organism>
<dbReference type="PROSITE" id="PS50086">
    <property type="entry name" value="TBC_RABGAP"/>
    <property type="match status" value="1"/>
</dbReference>
<feature type="domain" description="Rab-GAP TBC" evidence="4">
    <location>
        <begin position="259"/>
        <end position="467"/>
    </location>
</feature>
<dbReference type="KEGG" id="ipu:108279925"/>
<proteinExistence type="predicted"/>
<dbReference type="SUPFAM" id="SSF47923">
    <property type="entry name" value="Ypt/Rab-GAP domain of gyp1p"/>
    <property type="match status" value="2"/>
</dbReference>
<dbReference type="GeneID" id="108279925"/>
<feature type="region of interest" description="Disordered" evidence="3">
    <location>
        <begin position="604"/>
        <end position="623"/>
    </location>
</feature>
<dbReference type="InterPro" id="IPR000195">
    <property type="entry name" value="Rab-GAP-TBC_dom"/>
</dbReference>
<feature type="region of interest" description="Disordered" evidence="3">
    <location>
        <begin position="862"/>
        <end position="893"/>
    </location>
</feature>
<dbReference type="CTD" id="23329"/>
<comment type="function">
    <text evidence="1">May act as a GTPase-activating protein for Rab family protein(s).</text>
</comment>
<name>A0A2D0T578_ICTPU</name>
<dbReference type="FunFam" id="1.10.8.270:FF:000009">
    <property type="entry name" value="TBC1 domain family member 30"/>
    <property type="match status" value="1"/>
</dbReference>
<dbReference type="Pfam" id="PF15733">
    <property type="entry name" value="DUF4682"/>
    <property type="match status" value="1"/>
</dbReference>
<dbReference type="Pfam" id="PF00566">
    <property type="entry name" value="RabGAP-TBC"/>
    <property type="match status" value="1"/>
</dbReference>
<reference evidence="6" key="2">
    <citation type="submission" date="2025-08" db="UniProtKB">
        <authorList>
            <consortium name="RefSeq"/>
        </authorList>
    </citation>
    <scope>IDENTIFICATION</scope>
    <source>
        <tissue evidence="6">Blood</tissue>
    </source>
</reference>
<dbReference type="SMART" id="SM00164">
    <property type="entry name" value="TBC"/>
    <property type="match status" value="1"/>
</dbReference>
<dbReference type="PANTHER" id="PTHR13399">
    <property type="entry name" value="TRANSLOCON-ASSOCIATED PROTEIN TRAP , GAMMA SUBUNIT"/>
    <property type="match status" value="1"/>
</dbReference>
<dbReference type="InterPro" id="IPR032738">
    <property type="entry name" value="Tbc1d30_C"/>
</dbReference>
<sequence length="990" mass="110998">MSSIKVPELDLREVDICDGELESEEESGVFGISVGVSLEKRPGLHDLHAHSECTNGALQSFSSKRSRVCDGAIKESVCLEPVRHETWTRSEEDDGRSVCRSSIVDCLLVELYDTYSSGKGLRSADSLDSSTEASGSDAFLGRSNTASSFLQELQEKHTKRHQRNYLVQKDPEELKWIIQEVNYRIGIQSAKLVRQLKRKDRLDHKQQKKCDIVTAFLQAVSPKRRVDTRLKFTLEPSLGKNGFQQWYDALKAVARLPTGIPKEWRKRVWLTLADQYLHSISIDWEKTMRFAFNERSNPDDDSLGIQIVKDLHRTGCSSYCGQEAEQDRVVLKRVLLAYARWNKTVGYCQGFNVLAALILEVTEGNEGDALKVMIYLIDKVLPESYFANNLRALSVDMAVFRDLLRLKLPELSQHLHHLQKVANRTGGGSYEPPLTNVFTMQWFLTMFATCLPHHTVLKIWDSVFFEGSEVLLRVALAIWAKLAERIEECQTADEFYSTMGCLTQEMLEDNLIDSNELMQTVYSMATFPFPQLAELREKYTYNITPFPAAVKAIGSQGLHGWESDDDGDMDDEDSIVTALGCLGPLGGLLAPEIQRYQKHLKEQRGEQSSPCSSMAELSPGAVGAGRAEHHATINSMMMERMSTDIRALTKQYYRIKRRQQQQANLLYIHTGLPVEAERVAPHQPNKGRSLDTDKCPATGIFASQIHSSPVVNHLLLGKKAIAAQHPYSDPTGPHPRAQSTPTQDHSLQSPWRAHVCAHRRNLARARAQLGFDDSLELEENISPDHKTKTEEGVEEMKEEEDQEKEMKDDRESQEKVDVPLQEPVQGIMEEGDSELQLQDAGCSEEIKEMEQQLSTLDLDSSAQAPSVFNDPETPSPLPELGNDPQPQPKPNAQPYVSAVACSTRHDSSSSESTACSLRQSSSVASTPEILPKPPQIFSPFPCVKVPRKSMAARNLGLYGPTSRTPNVHFPHMSKTMNRMGVGVAVSTRWR</sequence>
<feature type="region of interest" description="Disordered" evidence="3">
    <location>
        <begin position="724"/>
        <end position="749"/>
    </location>
</feature>
<dbReference type="InterPro" id="IPR035969">
    <property type="entry name" value="Rab-GAP_TBC_sf"/>
</dbReference>
<dbReference type="RefSeq" id="XP_017350062.1">
    <property type="nucleotide sequence ID" value="XM_017494573.3"/>
</dbReference>
<protein>
    <recommendedName>
        <fullName evidence="2">TBC1 domain family member 30</fullName>
    </recommendedName>
</protein>
<evidence type="ECO:0000256" key="1">
    <source>
        <dbReference type="ARBA" id="ARBA00043879"/>
    </source>
</evidence>
<dbReference type="Gene3D" id="1.10.472.80">
    <property type="entry name" value="Ypt/Rab-GAP domain of gyp1p, domain 3"/>
    <property type="match status" value="1"/>
</dbReference>
<dbReference type="AlphaFoldDB" id="A0A2D0T578"/>
<dbReference type="Proteomes" id="UP000221080">
    <property type="component" value="Chromosome 19"/>
</dbReference>
<dbReference type="FunFam" id="1.10.472.80:FF:000011">
    <property type="entry name" value="TBC1 domain family member 30"/>
    <property type="match status" value="1"/>
</dbReference>
<evidence type="ECO:0000313" key="6">
    <source>
        <dbReference type="RefSeq" id="XP_017350062.1"/>
    </source>
</evidence>
<feature type="compositionally biased region" description="Basic and acidic residues" evidence="3">
    <location>
        <begin position="782"/>
        <end position="795"/>
    </location>
</feature>